<dbReference type="OMA" id="DIMFNGG"/>
<feature type="domain" description="FAS1" evidence="2">
    <location>
        <begin position="19"/>
        <end position="169"/>
    </location>
</feature>
<feature type="domain" description="FAS1" evidence="2">
    <location>
        <begin position="164"/>
        <end position="302"/>
    </location>
</feature>
<dbReference type="KEGG" id="ssl:SS1G_10707"/>
<dbReference type="SMART" id="SM00554">
    <property type="entry name" value="FAS1"/>
    <property type="match status" value="2"/>
</dbReference>
<dbReference type="AlphaFoldDB" id="A0A1D9QBJ5"/>
<dbReference type="PROSITE" id="PS50213">
    <property type="entry name" value="FAS1"/>
    <property type="match status" value="2"/>
</dbReference>
<reference evidence="4" key="1">
    <citation type="journal article" date="2017" name="Genome Biol. Evol.">
        <title>The complete genome sequence of the phytopathogenic fungus Sclerotinia sclerotiorum reveals insights into the genome architecture of broad host range pathogens.</title>
        <authorList>
            <person name="Derbyshire M."/>
            <person name="Denton-Giles M."/>
            <person name="Hegedus D."/>
            <person name="Seifbarghy S."/>
            <person name="Rollins J."/>
            <person name="van Kan J."/>
            <person name="Seidl M.F."/>
            <person name="Faino L."/>
            <person name="Mbengue M."/>
            <person name="Navaud O."/>
            <person name="Raffaele S."/>
            <person name="Hammond-Kosack K."/>
            <person name="Heard S."/>
            <person name="Oliver R."/>
        </authorList>
    </citation>
    <scope>NUCLEOTIDE SEQUENCE [LARGE SCALE GENOMIC DNA]</scope>
    <source>
        <strain evidence="4">ATCC 18683 / 1980 / Ss-1</strain>
    </source>
</reference>
<dbReference type="PANTHER" id="PTHR10900">
    <property type="entry name" value="PERIOSTIN-RELATED"/>
    <property type="match status" value="1"/>
</dbReference>
<dbReference type="InterPro" id="IPR036378">
    <property type="entry name" value="FAS1_dom_sf"/>
</dbReference>
<feature type="signal peptide" evidence="1">
    <location>
        <begin position="1"/>
        <end position="18"/>
    </location>
</feature>
<name>A0A1D9QBJ5_SCLS1</name>
<dbReference type="FunFam" id="2.30.180.10:FF:000064">
    <property type="entry name" value="Uncharacterized protein"/>
    <property type="match status" value="1"/>
</dbReference>
<feature type="chain" id="PRO_5010547016" description="FAS1 domain-containing protein" evidence="1">
    <location>
        <begin position="19"/>
        <end position="381"/>
    </location>
</feature>
<dbReference type="Proteomes" id="UP000177798">
    <property type="component" value="Chromosome 9"/>
</dbReference>
<evidence type="ECO:0000313" key="3">
    <source>
        <dbReference type="EMBL" id="APA12281.1"/>
    </source>
</evidence>
<accession>A0A1D9QBJ5</accession>
<dbReference type="InterPro" id="IPR000782">
    <property type="entry name" value="FAS1_domain"/>
</dbReference>
<dbReference type="RefSeq" id="XP_001588260.1">
    <property type="nucleotide sequence ID" value="XM_001588210.1"/>
</dbReference>
<dbReference type="FunFam" id="2.30.180.10:FF:000056">
    <property type="entry name" value="Fasciclin-domain-containing protein"/>
    <property type="match status" value="1"/>
</dbReference>
<dbReference type="Gene3D" id="2.30.180.10">
    <property type="entry name" value="FAS1 domain"/>
    <property type="match status" value="2"/>
</dbReference>
<dbReference type="InterPro" id="IPR050904">
    <property type="entry name" value="Adhesion/Biosynth-related"/>
</dbReference>
<evidence type="ECO:0000256" key="1">
    <source>
        <dbReference type="SAM" id="SignalP"/>
    </source>
</evidence>
<gene>
    <name evidence="3" type="ORF">sscle_09g070510</name>
</gene>
<proteinExistence type="predicted"/>
<evidence type="ECO:0000313" key="4">
    <source>
        <dbReference type="Proteomes" id="UP000177798"/>
    </source>
</evidence>
<dbReference type="Pfam" id="PF02469">
    <property type="entry name" value="Fasciclin"/>
    <property type="match status" value="2"/>
</dbReference>
<evidence type="ECO:0000259" key="2">
    <source>
        <dbReference type="PROSITE" id="PS50213"/>
    </source>
</evidence>
<sequence length="381" mass="38871">MYTQSLFSLALLASGVTAQMSLSQAIAANNGTLSTLSMLLGQQPALAGALSNTSSGITVLAPSNAAFAKFLAMPANKAAVGQSDMVAAVLQYHVLNGTFPASKFTNEAQFVPTLLTNESYTQVTGGQVVQVALNGSNAVITTGLKETSTTTQTDIMFNGGVMHIIDTVLTIPLSPAMSAIDSNLLSLAGALTKASLVDPVNSLNDVTIFAPSNDAFEKIGDTAAALPTEQLSQILQYHVLNGTVGYSTLLTTGLANESFPTLMGESLTVTSENSKVFINSAQVVTTDIIVSNGVMHVIDNVLNPSNETVVENPTAASQPVAFEGATSAASPPFTSGIMATTTAPSAAMDTSIKTGAGDKMANGERLGGAVAAVMGAAMLIL</sequence>
<keyword evidence="1" id="KW-0732">Signal</keyword>
<organism evidence="3 4">
    <name type="scientific">Sclerotinia sclerotiorum (strain ATCC 18683 / 1980 / Ss-1)</name>
    <name type="common">White mold</name>
    <name type="synonym">Whetzelinia sclerotiorum</name>
    <dbReference type="NCBI Taxonomy" id="665079"/>
    <lineage>
        <taxon>Eukaryota</taxon>
        <taxon>Fungi</taxon>
        <taxon>Dikarya</taxon>
        <taxon>Ascomycota</taxon>
        <taxon>Pezizomycotina</taxon>
        <taxon>Leotiomycetes</taxon>
        <taxon>Helotiales</taxon>
        <taxon>Sclerotiniaceae</taxon>
        <taxon>Sclerotinia</taxon>
    </lineage>
</organism>
<dbReference type="EMBL" id="CP017822">
    <property type="protein sequence ID" value="APA12281.1"/>
    <property type="molecule type" value="Genomic_DNA"/>
</dbReference>
<protein>
    <recommendedName>
        <fullName evidence="2">FAS1 domain-containing protein</fullName>
    </recommendedName>
</protein>
<dbReference type="SUPFAM" id="SSF82153">
    <property type="entry name" value="FAS1 domain"/>
    <property type="match status" value="2"/>
</dbReference>
<dbReference type="VEuPathDB" id="FungiDB:sscle_09g070510"/>
<dbReference type="OrthoDB" id="286301at2759"/>
<dbReference type="PANTHER" id="PTHR10900:SF77">
    <property type="entry name" value="FI19380P1"/>
    <property type="match status" value="1"/>
</dbReference>